<dbReference type="AlphaFoldDB" id="A0A291N0L8"/>
<sequence length="73" mass="8116">MSDDMSFDESRKILTIATDVRPDENVHDDPALSAVRTAQGRPVTAEESRRIMKLATDIRPMENVHPGSDDSGY</sequence>
<gene>
    <name evidence="1" type="ORF">A6768_12390</name>
</gene>
<dbReference type="EMBL" id="CP023741">
    <property type="protein sequence ID" value="ATI80710.1"/>
    <property type="molecule type" value="Genomic_DNA"/>
</dbReference>
<evidence type="ECO:0000313" key="1">
    <source>
        <dbReference type="EMBL" id="ATI80710.1"/>
    </source>
</evidence>
<proteinExistence type="predicted"/>
<name>A0A291N0L8_SPHYA</name>
<protein>
    <submittedName>
        <fullName evidence="1">Uncharacterized protein</fullName>
    </submittedName>
</protein>
<evidence type="ECO:0000313" key="2">
    <source>
        <dbReference type="Proteomes" id="UP000219422"/>
    </source>
</evidence>
<dbReference type="Proteomes" id="UP000219422">
    <property type="component" value="Chromosome"/>
</dbReference>
<accession>A0A291N0L8</accession>
<dbReference type="KEGG" id="sya:A6768_12390"/>
<dbReference type="RefSeq" id="WP_097383835.1">
    <property type="nucleotide sequence ID" value="NZ_CP023741.1"/>
</dbReference>
<dbReference type="GeneID" id="57777627"/>
<organism evidence="1 2">
    <name type="scientific">Sphingobium yanoikuyae</name>
    <name type="common">Sphingomonas yanoikuyae</name>
    <dbReference type="NCBI Taxonomy" id="13690"/>
    <lineage>
        <taxon>Bacteria</taxon>
        <taxon>Pseudomonadati</taxon>
        <taxon>Pseudomonadota</taxon>
        <taxon>Alphaproteobacteria</taxon>
        <taxon>Sphingomonadales</taxon>
        <taxon>Sphingomonadaceae</taxon>
        <taxon>Sphingobium</taxon>
    </lineage>
</organism>
<reference evidence="1 2" key="1">
    <citation type="submission" date="2017-10" db="EMBL/GenBank/DDBJ databases">
        <title>Sphingobium yanoikuyae S72.</title>
        <authorList>
            <person name="Sanchez E."/>
            <person name="Bustos P."/>
            <person name="Mendoza P."/>
            <person name="Guo X."/>
            <person name="Mendoza A."/>
        </authorList>
    </citation>
    <scope>NUCLEOTIDE SEQUENCE [LARGE SCALE GENOMIC DNA]</scope>
    <source>
        <strain evidence="1 2">S72</strain>
    </source>
</reference>